<evidence type="ECO:0000313" key="2">
    <source>
        <dbReference type="EMBL" id="TQD88364.1"/>
    </source>
</evidence>
<evidence type="ECO:0000313" key="3">
    <source>
        <dbReference type="Proteomes" id="UP000315295"/>
    </source>
</evidence>
<protein>
    <submittedName>
        <fullName evidence="2">Uncharacterized protein</fullName>
    </submittedName>
</protein>
<dbReference type="GO" id="GO:0016491">
    <property type="term" value="F:oxidoreductase activity"/>
    <property type="evidence" value="ECO:0007669"/>
    <property type="project" value="UniProtKB-KW"/>
</dbReference>
<dbReference type="AlphaFoldDB" id="A0A540LPD8"/>
<accession>A0A540LPD8</accession>
<comment type="caution">
    <text evidence="2">The sequence shown here is derived from an EMBL/GenBank/DDBJ whole genome shotgun (WGS) entry which is preliminary data.</text>
</comment>
<gene>
    <name evidence="2" type="ORF">C1H46_026108</name>
</gene>
<proteinExistence type="predicted"/>
<keyword evidence="1" id="KW-0560">Oxidoreductase</keyword>
<sequence length="94" mass="9964">MASALASVAIPQQKLYDGVQFPVVISPTPTPAAAAIPSLTKTIQAGKHYLQAWLRQSGAVLCRGFPVCSLGLQRRSPGLRLRRAALQLGTAPRT</sequence>
<dbReference type="InterPro" id="IPR042098">
    <property type="entry name" value="TauD-like_sf"/>
</dbReference>
<reference evidence="2 3" key="1">
    <citation type="journal article" date="2019" name="G3 (Bethesda)">
        <title>Sequencing of a Wild Apple (Malus baccata) Genome Unravels the Differences Between Cultivated and Wild Apple Species Regarding Disease Resistance and Cold Tolerance.</title>
        <authorList>
            <person name="Chen X."/>
        </authorList>
    </citation>
    <scope>NUCLEOTIDE SEQUENCE [LARGE SCALE GENOMIC DNA]</scope>
    <source>
        <strain evidence="3">cv. Shandingzi</strain>
        <tissue evidence="2">Leaves</tissue>
    </source>
</reference>
<dbReference type="Gene3D" id="3.60.130.10">
    <property type="entry name" value="Clavaminate synthase-like"/>
    <property type="match status" value="1"/>
</dbReference>
<dbReference type="STRING" id="106549.A0A540LPD8"/>
<dbReference type="EMBL" id="VIEB01000512">
    <property type="protein sequence ID" value="TQD88364.1"/>
    <property type="molecule type" value="Genomic_DNA"/>
</dbReference>
<dbReference type="Proteomes" id="UP000315295">
    <property type="component" value="Unassembled WGS sequence"/>
</dbReference>
<name>A0A540LPD8_MALBA</name>
<evidence type="ECO:0000256" key="1">
    <source>
        <dbReference type="ARBA" id="ARBA00023002"/>
    </source>
</evidence>
<keyword evidence="3" id="KW-1185">Reference proteome</keyword>
<organism evidence="2 3">
    <name type="scientific">Malus baccata</name>
    <name type="common">Siberian crab apple</name>
    <name type="synonym">Pyrus baccata</name>
    <dbReference type="NCBI Taxonomy" id="106549"/>
    <lineage>
        <taxon>Eukaryota</taxon>
        <taxon>Viridiplantae</taxon>
        <taxon>Streptophyta</taxon>
        <taxon>Embryophyta</taxon>
        <taxon>Tracheophyta</taxon>
        <taxon>Spermatophyta</taxon>
        <taxon>Magnoliopsida</taxon>
        <taxon>eudicotyledons</taxon>
        <taxon>Gunneridae</taxon>
        <taxon>Pentapetalae</taxon>
        <taxon>rosids</taxon>
        <taxon>fabids</taxon>
        <taxon>Rosales</taxon>
        <taxon>Rosaceae</taxon>
        <taxon>Amygdaloideae</taxon>
        <taxon>Maleae</taxon>
        <taxon>Malus</taxon>
    </lineage>
</organism>